<feature type="compositionally biased region" description="Basic and acidic residues" evidence="3">
    <location>
        <begin position="489"/>
        <end position="510"/>
    </location>
</feature>
<keyword evidence="6" id="KW-1185">Reference proteome</keyword>
<feature type="domain" description="HTH La-type RNA-binding" evidence="4">
    <location>
        <begin position="1"/>
        <end position="92"/>
    </location>
</feature>
<dbReference type="Proteomes" id="UP000012073">
    <property type="component" value="Unassembled WGS sequence"/>
</dbReference>
<dbReference type="PROSITE" id="PS50961">
    <property type="entry name" value="HTH_LA"/>
    <property type="match status" value="1"/>
</dbReference>
<accession>R7QC33</accession>
<feature type="compositionally biased region" description="Polar residues" evidence="3">
    <location>
        <begin position="462"/>
        <end position="473"/>
    </location>
</feature>
<dbReference type="SMART" id="SM00715">
    <property type="entry name" value="LA"/>
    <property type="match status" value="1"/>
</dbReference>
<evidence type="ECO:0000313" key="6">
    <source>
        <dbReference type="Proteomes" id="UP000012073"/>
    </source>
</evidence>
<dbReference type="InterPro" id="IPR006630">
    <property type="entry name" value="La_HTH"/>
</dbReference>
<evidence type="ECO:0000313" key="5">
    <source>
        <dbReference type="EMBL" id="CDF36057.1"/>
    </source>
</evidence>
<feature type="region of interest" description="Disordered" evidence="3">
    <location>
        <begin position="436"/>
        <end position="510"/>
    </location>
</feature>
<dbReference type="AlphaFoldDB" id="R7QC33"/>
<evidence type="ECO:0000256" key="3">
    <source>
        <dbReference type="SAM" id="MobiDB-lite"/>
    </source>
</evidence>
<dbReference type="SUPFAM" id="SSF46785">
    <property type="entry name" value="Winged helix' DNA-binding domain"/>
    <property type="match status" value="1"/>
</dbReference>
<dbReference type="GeneID" id="17323593"/>
<dbReference type="InterPro" id="IPR036390">
    <property type="entry name" value="WH_DNA-bd_sf"/>
</dbReference>
<organism evidence="5 6">
    <name type="scientific">Chondrus crispus</name>
    <name type="common">Carrageen Irish moss</name>
    <name type="synonym">Polymorpha crispa</name>
    <dbReference type="NCBI Taxonomy" id="2769"/>
    <lineage>
        <taxon>Eukaryota</taxon>
        <taxon>Rhodophyta</taxon>
        <taxon>Florideophyceae</taxon>
        <taxon>Rhodymeniophycidae</taxon>
        <taxon>Gigartinales</taxon>
        <taxon>Gigartinaceae</taxon>
        <taxon>Chondrus</taxon>
    </lineage>
</organism>
<dbReference type="InterPro" id="IPR036388">
    <property type="entry name" value="WH-like_DNA-bd_sf"/>
</dbReference>
<keyword evidence="1 2" id="KW-0694">RNA-binding</keyword>
<sequence>MSFFQHTLAIVMQIEFYFSPSNLPHDRYLQGTMRPDGWVLLSEICSWPRMTLLGASSPFDVARALATYSRALEVDASFLFVRLMPGPVYIVPGSVQLACPPYGIPAAYPLPQHAPNQLQFQQQWPHEEQYAQHFGVQFPLQRPVSPEHFALPPNATPSNCRPGTFPVEAPQQLLGSPVPYPIPVLADNPAFTQQVGSFYDQQQATVHAVFTDDQQSTQLRGIPTTALQNGAATEGEMSTRSQRHRGAAAAEHPPQAMEAEEGNRLPSHHKLDSDHPGTRSMPRTHPIPALVQPQGTEFRQRRDHGSRRDKAQQALHSAKSSCTEPATAAVSSHCAQLQASEYHIRSTVTPPPLSQLSSVESRSELRSCKAERRGLPARYSRNADHGSLADQCCDMNGTLIEQVGSDISSEGNTTHCRMPDRGAPETRSLVVRNQRTREWGAPASRQSSHVESYKSCLKTVQDRSSVPSQTNRPRNVKSRSPQRARRWHSRDGRHDHRDRYGDDQHDQRDRCRSLVVSKDMSPLHGANFPPLPQSASVGIRGSSPKIVQATDRVSCVTPADEIWAKKPVSVLGNSSPTT</sequence>
<feature type="compositionally biased region" description="Polar residues" evidence="3">
    <location>
        <begin position="226"/>
        <end position="240"/>
    </location>
</feature>
<dbReference type="Gramene" id="CDF36057">
    <property type="protein sequence ID" value="CDF36057"/>
    <property type="gene ID" value="CHC_T00004472001"/>
</dbReference>
<feature type="region of interest" description="Disordered" evidence="3">
    <location>
        <begin position="408"/>
        <end position="427"/>
    </location>
</feature>
<dbReference type="PhylomeDB" id="R7QC33"/>
<feature type="region of interest" description="Disordered" evidence="3">
    <location>
        <begin position="226"/>
        <end position="322"/>
    </location>
</feature>
<dbReference type="Gene3D" id="1.10.10.10">
    <property type="entry name" value="Winged helix-like DNA-binding domain superfamily/Winged helix DNA-binding domain"/>
    <property type="match status" value="1"/>
</dbReference>
<dbReference type="Pfam" id="PF05383">
    <property type="entry name" value="La"/>
    <property type="match status" value="1"/>
</dbReference>
<evidence type="ECO:0000256" key="1">
    <source>
        <dbReference type="ARBA" id="ARBA00022884"/>
    </source>
</evidence>
<protein>
    <recommendedName>
        <fullName evidence="4">HTH La-type RNA-binding domain-containing protein</fullName>
    </recommendedName>
</protein>
<dbReference type="KEGG" id="ccp:CHC_T00004472001"/>
<feature type="compositionally biased region" description="Basic residues" evidence="3">
    <location>
        <begin position="474"/>
        <end position="488"/>
    </location>
</feature>
<proteinExistence type="predicted"/>
<dbReference type="GO" id="GO:0003723">
    <property type="term" value="F:RNA binding"/>
    <property type="evidence" value="ECO:0007669"/>
    <property type="project" value="UniProtKB-UniRule"/>
</dbReference>
<dbReference type="EMBL" id="HG001758">
    <property type="protein sequence ID" value="CDF36057.1"/>
    <property type="molecule type" value="Genomic_DNA"/>
</dbReference>
<reference evidence="6" key="1">
    <citation type="journal article" date="2013" name="Proc. Natl. Acad. Sci. U.S.A.">
        <title>Genome structure and metabolic features in the red seaweed Chondrus crispus shed light on evolution of the Archaeplastida.</title>
        <authorList>
            <person name="Collen J."/>
            <person name="Porcel B."/>
            <person name="Carre W."/>
            <person name="Ball S.G."/>
            <person name="Chaparro C."/>
            <person name="Tonon T."/>
            <person name="Barbeyron T."/>
            <person name="Michel G."/>
            <person name="Noel B."/>
            <person name="Valentin K."/>
            <person name="Elias M."/>
            <person name="Artiguenave F."/>
            <person name="Arun A."/>
            <person name="Aury J.M."/>
            <person name="Barbosa-Neto J.F."/>
            <person name="Bothwell J.H."/>
            <person name="Bouget F.Y."/>
            <person name="Brillet L."/>
            <person name="Cabello-Hurtado F."/>
            <person name="Capella-Gutierrez S."/>
            <person name="Charrier B."/>
            <person name="Cladiere L."/>
            <person name="Cock J.M."/>
            <person name="Coelho S.M."/>
            <person name="Colleoni C."/>
            <person name="Czjzek M."/>
            <person name="Da Silva C."/>
            <person name="Delage L."/>
            <person name="Denoeud F."/>
            <person name="Deschamps P."/>
            <person name="Dittami S.M."/>
            <person name="Gabaldon T."/>
            <person name="Gachon C.M."/>
            <person name="Groisillier A."/>
            <person name="Herve C."/>
            <person name="Jabbari K."/>
            <person name="Katinka M."/>
            <person name="Kloareg B."/>
            <person name="Kowalczyk N."/>
            <person name="Labadie K."/>
            <person name="Leblanc C."/>
            <person name="Lopez P.J."/>
            <person name="McLachlan D.H."/>
            <person name="Meslet-Cladiere L."/>
            <person name="Moustafa A."/>
            <person name="Nehr Z."/>
            <person name="Nyvall Collen P."/>
            <person name="Panaud O."/>
            <person name="Partensky F."/>
            <person name="Poulain J."/>
            <person name="Rensing S.A."/>
            <person name="Rousvoal S."/>
            <person name="Samson G."/>
            <person name="Symeonidi A."/>
            <person name="Weissenbach J."/>
            <person name="Zambounis A."/>
            <person name="Wincker P."/>
            <person name="Boyen C."/>
        </authorList>
    </citation>
    <scope>NUCLEOTIDE SEQUENCE [LARGE SCALE GENOMIC DNA]</scope>
    <source>
        <strain evidence="6">cv. Stackhouse</strain>
    </source>
</reference>
<evidence type="ECO:0000256" key="2">
    <source>
        <dbReference type="PROSITE-ProRule" id="PRU00332"/>
    </source>
</evidence>
<dbReference type="STRING" id="2769.R7QC33"/>
<dbReference type="OrthoDB" id="439993at2759"/>
<evidence type="ECO:0000259" key="4">
    <source>
        <dbReference type="PROSITE" id="PS50961"/>
    </source>
</evidence>
<dbReference type="CDD" id="cd07323">
    <property type="entry name" value="LAM"/>
    <property type="match status" value="1"/>
</dbReference>
<name>R7QC33_CHOCR</name>
<dbReference type="RefSeq" id="XP_005715876.1">
    <property type="nucleotide sequence ID" value="XM_005715819.1"/>
</dbReference>
<gene>
    <name evidence="5" type="ORF">CHC_T00004472001</name>
</gene>